<accession>A0ABV3R740</accession>
<evidence type="ECO:0000313" key="2">
    <source>
        <dbReference type="Proteomes" id="UP001556118"/>
    </source>
</evidence>
<dbReference type="Proteomes" id="UP001556118">
    <property type="component" value="Unassembled WGS sequence"/>
</dbReference>
<gene>
    <name evidence="1" type="ORF">ABUH87_01760</name>
</gene>
<comment type="caution">
    <text evidence="1">The sequence shown here is derived from an EMBL/GenBank/DDBJ whole genome shotgun (WGS) entry which is preliminary data.</text>
</comment>
<evidence type="ECO:0008006" key="3">
    <source>
        <dbReference type="Google" id="ProtNLM"/>
    </source>
</evidence>
<proteinExistence type="predicted"/>
<protein>
    <recommendedName>
        <fullName evidence="3">FtsZ family protein</fullName>
    </recommendedName>
</protein>
<reference evidence="1 2" key="1">
    <citation type="submission" date="2024-06" db="EMBL/GenBank/DDBJ databases">
        <title>Novosphingobium rhizovicinus M1R2S20.</title>
        <authorList>
            <person name="Sun J.-Q."/>
        </authorList>
    </citation>
    <scope>NUCLEOTIDE SEQUENCE [LARGE SCALE GENOMIC DNA]</scope>
    <source>
        <strain evidence="1 2">M1R2S20</strain>
    </source>
</reference>
<dbReference type="RefSeq" id="WP_367768455.1">
    <property type="nucleotide sequence ID" value="NZ_JBFNXR010000017.1"/>
</dbReference>
<name>A0ABV3R740_9SPHN</name>
<organism evidence="1 2">
    <name type="scientific">Novosphingobium rhizovicinum</name>
    <dbReference type="NCBI Taxonomy" id="3228928"/>
    <lineage>
        <taxon>Bacteria</taxon>
        <taxon>Pseudomonadati</taxon>
        <taxon>Pseudomonadota</taxon>
        <taxon>Alphaproteobacteria</taxon>
        <taxon>Sphingomonadales</taxon>
        <taxon>Sphingomonadaceae</taxon>
        <taxon>Novosphingobium</taxon>
    </lineage>
</organism>
<dbReference type="EMBL" id="JBFNXR010000017">
    <property type="protein sequence ID" value="MEW9853906.1"/>
    <property type="molecule type" value="Genomic_DNA"/>
</dbReference>
<keyword evidence="2" id="KW-1185">Reference proteome</keyword>
<sequence>MSDVERRAGTGFALLFRRDERPDASAILAALDKCQTPAQSAHVDTGAGVAEVVARGLTFDVDGLAPAVRCEIPTPESSHGFADLAGLDGLEPVRLYPGHHLSGGLALPPVVRTMAALAAELSTVLPVVAIVWLPANTATETGVFAHTVLAWLAGGAFPAHSFTALSALADGTVVSRGLAHFVQQEISVSNRPSSKPEATLRLAAHVVDRLVQEGRIEMATQLQIRGETFCAEPAQQGTRVLVWPAS</sequence>
<evidence type="ECO:0000313" key="1">
    <source>
        <dbReference type="EMBL" id="MEW9853906.1"/>
    </source>
</evidence>